<evidence type="ECO:0008006" key="5">
    <source>
        <dbReference type="Google" id="ProtNLM"/>
    </source>
</evidence>
<dbReference type="OrthoDB" id="7335506at2"/>
<reference evidence="1 3" key="2">
    <citation type="submission" date="2018-03" db="EMBL/GenBank/DDBJ databases">
        <title>Genomic Encyclopedia of Archaeal and Bacterial Type Strains, Phase II (KMG-II): from individual species to whole genera.</title>
        <authorList>
            <person name="Goeker M."/>
        </authorList>
    </citation>
    <scope>NUCLEOTIDE SEQUENCE [LARGE SCALE GENOMIC DNA]</scope>
    <source>
        <strain evidence="1 3">DSM 25227</strain>
    </source>
</reference>
<dbReference type="InterPro" id="IPR014718">
    <property type="entry name" value="GH-type_carb-bd"/>
</dbReference>
<dbReference type="EMBL" id="QGDJ01000005">
    <property type="protein sequence ID" value="PWJ18048.1"/>
    <property type="molecule type" value="Genomic_DNA"/>
</dbReference>
<gene>
    <name evidence="1" type="ORF">BCF38_10535</name>
    <name evidence="2" type="ORF">SAMN05421539_10535</name>
</gene>
<organism evidence="2 4">
    <name type="scientific">Jannaschia seohaensis</name>
    <dbReference type="NCBI Taxonomy" id="475081"/>
    <lineage>
        <taxon>Bacteria</taxon>
        <taxon>Pseudomonadati</taxon>
        <taxon>Pseudomonadota</taxon>
        <taxon>Alphaproteobacteria</taxon>
        <taxon>Rhodobacterales</taxon>
        <taxon>Roseobacteraceae</taxon>
        <taxon>Jannaschia</taxon>
    </lineage>
</organism>
<evidence type="ECO:0000313" key="1">
    <source>
        <dbReference type="EMBL" id="PWJ18048.1"/>
    </source>
</evidence>
<dbReference type="Proteomes" id="UP000251571">
    <property type="component" value="Unassembled WGS sequence"/>
</dbReference>
<reference evidence="2 4" key="1">
    <citation type="submission" date="2016-10" db="EMBL/GenBank/DDBJ databases">
        <authorList>
            <person name="Cai Z."/>
        </authorList>
    </citation>
    <scope>NUCLEOTIDE SEQUENCE [LARGE SCALE GENOMIC DNA]</scope>
    <source>
        <strain evidence="2 4">DSM 25227</strain>
    </source>
</reference>
<evidence type="ECO:0000313" key="3">
    <source>
        <dbReference type="Proteomes" id="UP000245839"/>
    </source>
</evidence>
<proteinExistence type="predicted"/>
<dbReference type="Proteomes" id="UP000245839">
    <property type="component" value="Unassembled WGS sequence"/>
</dbReference>
<protein>
    <recommendedName>
        <fullName evidence="5">Galactose mutarotase</fullName>
    </recommendedName>
</protein>
<evidence type="ECO:0000313" key="4">
    <source>
        <dbReference type="Proteomes" id="UP000251571"/>
    </source>
</evidence>
<dbReference type="EMBL" id="UETC01000005">
    <property type="protein sequence ID" value="SSA46571.1"/>
    <property type="molecule type" value="Genomic_DNA"/>
</dbReference>
<dbReference type="RefSeq" id="WP_109564544.1">
    <property type="nucleotide sequence ID" value="NZ_QGDJ01000005.1"/>
</dbReference>
<accession>A0A2Y9AQ24</accession>
<evidence type="ECO:0000313" key="2">
    <source>
        <dbReference type="EMBL" id="SSA46571.1"/>
    </source>
</evidence>
<name>A0A2Y9AQ24_9RHOB</name>
<dbReference type="Gene3D" id="2.70.98.10">
    <property type="match status" value="1"/>
</dbReference>
<keyword evidence="3" id="KW-1185">Reference proteome</keyword>
<sequence length="332" mass="35784">MIRLAARGVRAEWEPGCGHVPVLEIGGAKVLHAAPWRREPAIQADASIPLVDRRLGGTFVCAPFGQDDADGGPPHGLAANAPWTLTRASPSALTARRALARGRIEARIALRDDEPVLYQTHVLELDAPCTFAHHPMIQARAGGRLSASPPEAALTWRAEAPVYAPDQRAEGWTVATPTGPRDLRDLPLAPHEDFVALTGPRTGLAWTALRRTAEADTILILRRAEQLPLTLLWLTNGARQAPPWSGRFRNVIGIEHAVCAGADGTAAALSRSGRVAAEGLPTALRPGRHTIPHAILRLPEPLEIEDVALSDRLTLQTDRGPRTVPFDRSYFA</sequence>
<dbReference type="GO" id="GO:0030246">
    <property type="term" value="F:carbohydrate binding"/>
    <property type="evidence" value="ECO:0007669"/>
    <property type="project" value="InterPro"/>
</dbReference>
<dbReference type="AlphaFoldDB" id="A0A2Y9AQ24"/>